<reference evidence="2" key="1">
    <citation type="submission" date="2023-03" db="EMBL/GenBank/DDBJ databases">
        <title>Massive genome expansion in bonnet fungi (Mycena s.s.) driven by repeated elements and novel gene families across ecological guilds.</title>
        <authorList>
            <consortium name="Lawrence Berkeley National Laboratory"/>
            <person name="Harder C.B."/>
            <person name="Miyauchi S."/>
            <person name="Viragh M."/>
            <person name="Kuo A."/>
            <person name="Thoen E."/>
            <person name="Andreopoulos B."/>
            <person name="Lu D."/>
            <person name="Skrede I."/>
            <person name="Drula E."/>
            <person name="Henrissat B."/>
            <person name="Morin E."/>
            <person name="Kohler A."/>
            <person name="Barry K."/>
            <person name="LaButti K."/>
            <person name="Morin E."/>
            <person name="Salamov A."/>
            <person name="Lipzen A."/>
            <person name="Mereny Z."/>
            <person name="Hegedus B."/>
            <person name="Baldrian P."/>
            <person name="Stursova M."/>
            <person name="Weitz H."/>
            <person name="Taylor A."/>
            <person name="Grigoriev I.V."/>
            <person name="Nagy L.G."/>
            <person name="Martin F."/>
            <person name="Kauserud H."/>
        </authorList>
    </citation>
    <scope>NUCLEOTIDE SEQUENCE</scope>
    <source>
        <strain evidence="2">CBHHK173m</strain>
    </source>
</reference>
<sequence>MQGSDNGPRPRDALFAGWQPTRARTKRAGTHPSIHPSIFLPLILIPNSVANNTARRRDSTTTSQCILGRRRAWDVIGSGKAPAEAAMAMASSSRSAHGGTRRTKRTKRGQHSDHRRHARPGGALGARGERDGAGPGHAVRGARRVHRRCRREGERGARGGAVPPVGRRAAGGRGAVSGASSFLQLADAGAAAQRRWMTGWCGARWTNWCVASLPA</sequence>
<evidence type="ECO:0000313" key="3">
    <source>
        <dbReference type="Proteomes" id="UP001222325"/>
    </source>
</evidence>
<evidence type="ECO:0000313" key="2">
    <source>
        <dbReference type="EMBL" id="KAJ7075416.1"/>
    </source>
</evidence>
<comment type="caution">
    <text evidence="2">The sequence shown here is derived from an EMBL/GenBank/DDBJ whole genome shotgun (WGS) entry which is preliminary data.</text>
</comment>
<name>A0AAD6TR67_9AGAR</name>
<protein>
    <submittedName>
        <fullName evidence="2">Uncharacterized protein</fullName>
    </submittedName>
</protein>
<feature type="compositionally biased region" description="Basic residues" evidence="1">
    <location>
        <begin position="99"/>
        <end position="119"/>
    </location>
</feature>
<evidence type="ECO:0000256" key="1">
    <source>
        <dbReference type="SAM" id="MobiDB-lite"/>
    </source>
</evidence>
<dbReference type="Proteomes" id="UP001222325">
    <property type="component" value="Unassembled WGS sequence"/>
</dbReference>
<proteinExistence type="predicted"/>
<accession>A0AAD6TR67</accession>
<keyword evidence="3" id="KW-1185">Reference proteome</keyword>
<organism evidence="2 3">
    <name type="scientific">Mycena belliarum</name>
    <dbReference type="NCBI Taxonomy" id="1033014"/>
    <lineage>
        <taxon>Eukaryota</taxon>
        <taxon>Fungi</taxon>
        <taxon>Dikarya</taxon>
        <taxon>Basidiomycota</taxon>
        <taxon>Agaricomycotina</taxon>
        <taxon>Agaricomycetes</taxon>
        <taxon>Agaricomycetidae</taxon>
        <taxon>Agaricales</taxon>
        <taxon>Marasmiineae</taxon>
        <taxon>Mycenaceae</taxon>
        <taxon>Mycena</taxon>
    </lineage>
</organism>
<feature type="compositionally biased region" description="Basic residues" evidence="1">
    <location>
        <begin position="140"/>
        <end position="150"/>
    </location>
</feature>
<dbReference type="AlphaFoldDB" id="A0AAD6TR67"/>
<feature type="region of interest" description="Disordered" evidence="1">
    <location>
        <begin position="86"/>
        <end position="169"/>
    </location>
</feature>
<feature type="compositionally biased region" description="Low complexity" evidence="1">
    <location>
        <begin position="86"/>
        <end position="98"/>
    </location>
</feature>
<gene>
    <name evidence="2" type="ORF">B0H15DRAFT_656070</name>
</gene>
<dbReference type="EMBL" id="JARJCN010000096">
    <property type="protein sequence ID" value="KAJ7075416.1"/>
    <property type="molecule type" value="Genomic_DNA"/>
</dbReference>